<dbReference type="Proteomes" id="UP000271678">
    <property type="component" value="Unassembled WGS sequence"/>
</dbReference>
<accession>A0A3M9MGX7</accession>
<dbReference type="OrthoDB" id="4869119at2"/>
<feature type="domain" description="TadE-like" evidence="2">
    <location>
        <begin position="19"/>
        <end position="61"/>
    </location>
</feature>
<keyword evidence="1" id="KW-0812">Transmembrane</keyword>
<sequence>MRPLQRLLATVTRRHDEDGSAVIEAVVGVPAFMLFVGLIIFGGRTIMAHQAVESAAGDAARTASIARSASDASGTATAAGAASLKNQQVQCITQSVTVDTAGFSAPVGTPARVMATVTCRVNLSDLSVPGVPGSLTVTESATSPIDTFRGKTR</sequence>
<dbReference type="Pfam" id="PF07811">
    <property type="entry name" value="TadE"/>
    <property type="match status" value="1"/>
</dbReference>
<comment type="caution">
    <text evidence="3">The sequence shown here is derived from an EMBL/GenBank/DDBJ whole genome shotgun (WGS) entry which is preliminary data.</text>
</comment>
<name>A0A3M9MGX7_9MICO</name>
<reference evidence="3 4" key="1">
    <citation type="submission" date="2018-11" db="EMBL/GenBank/DDBJ databases">
        <title>Draft genome of Simplicispira Flexivirga sp. BO-16.</title>
        <authorList>
            <person name="Im W.T."/>
        </authorList>
    </citation>
    <scope>NUCLEOTIDE SEQUENCE [LARGE SCALE GENOMIC DNA]</scope>
    <source>
        <strain evidence="3 4">BO-16</strain>
    </source>
</reference>
<evidence type="ECO:0000259" key="2">
    <source>
        <dbReference type="Pfam" id="PF07811"/>
    </source>
</evidence>
<dbReference type="InterPro" id="IPR012495">
    <property type="entry name" value="TadE-like_dom"/>
</dbReference>
<keyword evidence="1" id="KW-0472">Membrane</keyword>
<dbReference type="RefSeq" id="WP_123270072.1">
    <property type="nucleotide sequence ID" value="NZ_RJJQ01000002.1"/>
</dbReference>
<evidence type="ECO:0000313" key="4">
    <source>
        <dbReference type="Proteomes" id="UP000271678"/>
    </source>
</evidence>
<evidence type="ECO:0000256" key="1">
    <source>
        <dbReference type="SAM" id="Phobius"/>
    </source>
</evidence>
<gene>
    <name evidence="3" type="ORF">EFY87_03575</name>
</gene>
<dbReference type="AlphaFoldDB" id="A0A3M9MGX7"/>
<evidence type="ECO:0000313" key="3">
    <source>
        <dbReference type="EMBL" id="RNI24781.1"/>
    </source>
</evidence>
<keyword evidence="4" id="KW-1185">Reference proteome</keyword>
<feature type="transmembrane region" description="Helical" evidence="1">
    <location>
        <begin position="20"/>
        <end position="41"/>
    </location>
</feature>
<protein>
    <submittedName>
        <fullName evidence="3">Pilus assembly protein</fullName>
    </submittedName>
</protein>
<dbReference type="EMBL" id="RJJQ01000002">
    <property type="protein sequence ID" value="RNI24781.1"/>
    <property type="molecule type" value="Genomic_DNA"/>
</dbReference>
<keyword evidence="1" id="KW-1133">Transmembrane helix</keyword>
<proteinExistence type="predicted"/>
<organism evidence="3 4">
    <name type="scientific">Flexivirga caeni</name>
    <dbReference type="NCBI Taxonomy" id="2294115"/>
    <lineage>
        <taxon>Bacteria</taxon>
        <taxon>Bacillati</taxon>
        <taxon>Actinomycetota</taxon>
        <taxon>Actinomycetes</taxon>
        <taxon>Micrococcales</taxon>
        <taxon>Dermacoccaceae</taxon>
        <taxon>Flexivirga</taxon>
    </lineage>
</organism>